<dbReference type="InterPro" id="IPR052755">
    <property type="entry name" value="Lysozyme_Inhibitor_LprI"/>
</dbReference>
<evidence type="ECO:0000313" key="3">
    <source>
        <dbReference type="EMBL" id="GAA3916084.1"/>
    </source>
</evidence>
<protein>
    <submittedName>
        <fullName evidence="3">Lysozyme inhibitor LprI family protein</fullName>
    </submittedName>
</protein>
<evidence type="ECO:0000256" key="1">
    <source>
        <dbReference type="SAM" id="SignalP"/>
    </source>
</evidence>
<dbReference type="Proteomes" id="UP001501727">
    <property type="component" value="Unassembled WGS sequence"/>
</dbReference>
<dbReference type="Pfam" id="PF07007">
    <property type="entry name" value="LprI"/>
    <property type="match status" value="1"/>
</dbReference>
<dbReference type="PANTHER" id="PTHR37549">
    <property type="entry name" value="LIPOPROTEIN LPRI"/>
    <property type="match status" value="1"/>
</dbReference>
<feature type="chain" id="PRO_5047319255" evidence="1">
    <location>
        <begin position="31"/>
        <end position="400"/>
    </location>
</feature>
<dbReference type="PANTHER" id="PTHR37549:SF1">
    <property type="entry name" value="LIPOPROTEIN LPRI"/>
    <property type="match status" value="1"/>
</dbReference>
<sequence length="400" mass="43754">MRKGTPVVNRRFSCAALVLAGCLVVPVARAASFDCDAARTDVERAICADDQLGREDELLAEAYGAVRKEMPIADRAGLLREQRAWLRRRDACVAGDGDETTGCLRDAMQARRRELGARLARVRAAFDKVIASIPAAPGTAAQELSGYDSGLAQAWLLYLARHALQEGQLLPQAPSLRKQAREALRKMDEVAASVLDDVYAAGGDDAEAEGDMTLLRMWIERSYNGDRAYVHCFVFHRQPALAFGTMGALYGSTRDIDAPVCDPEGDLFDSAQWIRLREAFEPVVAVTHDMDSGTIRFADFAQWRLRALQLTVVPLDFLDPLPGGGELGSPEQAIADWKNDDAWPPDARAEAIAALASVRRTTIDWLRTQRGLDVGQAAQVAEAYLRGWVHGQLSYAGESL</sequence>
<comment type="caution">
    <text evidence="3">The sequence shown here is derived from an EMBL/GenBank/DDBJ whole genome shotgun (WGS) entry which is preliminary data.</text>
</comment>
<keyword evidence="1" id="KW-0732">Signal</keyword>
<accession>A0ABP7M6B6</accession>
<dbReference type="EMBL" id="BAAAZU010000003">
    <property type="protein sequence ID" value="GAA3916084.1"/>
    <property type="molecule type" value="Genomic_DNA"/>
</dbReference>
<dbReference type="Gene3D" id="1.20.1270.180">
    <property type="match status" value="1"/>
</dbReference>
<feature type="signal peptide" evidence="1">
    <location>
        <begin position="1"/>
        <end position="30"/>
    </location>
</feature>
<keyword evidence="4" id="KW-1185">Reference proteome</keyword>
<dbReference type="InterPro" id="IPR009739">
    <property type="entry name" value="LprI-like_N"/>
</dbReference>
<reference evidence="4" key="1">
    <citation type="journal article" date="2019" name="Int. J. Syst. Evol. Microbiol.">
        <title>The Global Catalogue of Microorganisms (GCM) 10K type strain sequencing project: providing services to taxonomists for standard genome sequencing and annotation.</title>
        <authorList>
            <consortium name="The Broad Institute Genomics Platform"/>
            <consortium name="The Broad Institute Genome Sequencing Center for Infectious Disease"/>
            <person name="Wu L."/>
            <person name="Ma J."/>
        </authorList>
    </citation>
    <scope>NUCLEOTIDE SEQUENCE [LARGE SCALE GENOMIC DNA]</scope>
    <source>
        <strain evidence="4">JCM 16916</strain>
    </source>
</reference>
<proteinExistence type="predicted"/>
<gene>
    <name evidence="3" type="ORF">GCM10022229_06580</name>
</gene>
<feature type="domain" description="Lysozyme inhibitor LprI-like N-terminal" evidence="2">
    <location>
        <begin position="35"/>
        <end position="115"/>
    </location>
</feature>
<evidence type="ECO:0000313" key="4">
    <source>
        <dbReference type="Proteomes" id="UP001501727"/>
    </source>
</evidence>
<dbReference type="PROSITE" id="PS51257">
    <property type="entry name" value="PROKAR_LIPOPROTEIN"/>
    <property type="match status" value="1"/>
</dbReference>
<name>A0ABP7M6B6_9GAMM</name>
<organism evidence="3 4">
    <name type="scientific">Luteimonas lutimaris</name>
    <dbReference type="NCBI Taxonomy" id="698645"/>
    <lineage>
        <taxon>Bacteria</taxon>
        <taxon>Pseudomonadati</taxon>
        <taxon>Pseudomonadota</taxon>
        <taxon>Gammaproteobacteria</taxon>
        <taxon>Lysobacterales</taxon>
        <taxon>Lysobacteraceae</taxon>
        <taxon>Luteimonas</taxon>
    </lineage>
</organism>
<evidence type="ECO:0000259" key="2">
    <source>
        <dbReference type="Pfam" id="PF07007"/>
    </source>
</evidence>